<dbReference type="GO" id="GO:0007606">
    <property type="term" value="P:sensory perception of chemical stimulus"/>
    <property type="evidence" value="ECO:0007669"/>
    <property type="project" value="InterPro"/>
</dbReference>
<keyword evidence="2" id="KW-0812">Transmembrane</keyword>
<evidence type="ECO:0000256" key="2">
    <source>
        <dbReference type="SAM" id="Phobius"/>
    </source>
</evidence>
<dbReference type="Pfam" id="PF03125">
    <property type="entry name" value="Sre"/>
    <property type="match status" value="1"/>
</dbReference>
<reference evidence="3 4" key="2">
    <citation type="submission" date="2018-11" db="EMBL/GenBank/DDBJ databases">
        <authorList>
            <consortium name="Pathogen Informatics"/>
        </authorList>
    </citation>
    <scope>NUCLEOTIDE SEQUENCE [LARGE SCALE GENOMIC DNA]</scope>
    <source>
        <strain evidence="3 4">MHpl1</strain>
    </source>
</reference>
<evidence type="ECO:0000313" key="3">
    <source>
        <dbReference type="EMBL" id="VDO79999.1"/>
    </source>
</evidence>
<dbReference type="PANTHER" id="PTHR23128:SF132">
    <property type="entry name" value="SERPENTINE RECEPTOR, CLASS E (EPSILON)-RELATED"/>
    <property type="match status" value="1"/>
</dbReference>
<keyword evidence="4" id="KW-1185">Reference proteome</keyword>
<feature type="transmembrane region" description="Helical" evidence="2">
    <location>
        <begin position="127"/>
        <end position="150"/>
    </location>
</feature>
<evidence type="ECO:0000256" key="1">
    <source>
        <dbReference type="ARBA" id="ARBA00006803"/>
    </source>
</evidence>
<proteinExistence type="inferred from homology"/>
<accession>A0A0N4X6A2</accession>
<organism evidence="5">
    <name type="scientific">Haemonchus placei</name>
    <name type="common">Barber's pole worm</name>
    <dbReference type="NCBI Taxonomy" id="6290"/>
    <lineage>
        <taxon>Eukaryota</taxon>
        <taxon>Metazoa</taxon>
        <taxon>Ecdysozoa</taxon>
        <taxon>Nematoda</taxon>
        <taxon>Chromadorea</taxon>
        <taxon>Rhabditida</taxon>
        <taxon>Rhabditina</taxon>
        <taxon>Rhabditomorpha</taxon>
        <taxon>Strongyloidea</taxon>
        <taxon>Trichostrongylidae</taxon>
        <taxon>Haemonchus</taxon>
    </lineage>
</organism>
<sequence>MNVFLKTTCVTLFPSILFERFIASNYIDDYEKKSRPWVVILAMALSFGLSAAYTTALIFGFLGVDKVIMFSIGVCIVFSIVFVTLYRRNRRRLNRFVMKNPNCYELSTRFQLVENLRALKIIRNASVAFTIWLPLPCVMVVSAHLYFLPYTDSGRIVFASFEFVLSLSIAALFVFSVVALGSTSTMAKMLNCGSMLRTKVNDEYQQYRSVITEKYFQHLHSAWT</sequence>
<dbReference type="Proteomes" id="UP000268014">
    <property type="component" value="Unassembled WGS sequence"/>
</dbReference>
<dbReference type="EMBL" id="UZAF01021673">
    <property type="protein sequence ID" value="VDO79999.1"/>
    <property type="molecule type" value="Genomic_DNA"/>
</dbReference>
<dbReference type="InterPro" id="IPR004151">
    <property type="entry name" value="7TM_GPCR_serpentine_rcpt_Sre"/>
</dbReference>
<comment type="similarity">
    <text evidence="1">Belongs to the nematode receptor-like protein sre family.</text>
</comment>
<feature type="transmembrane region" description="Helical" evidence="2">
    <location>
        <begin position="37"/>
        <end position="61"/>
    </location>
</feature>
<gene>
    <name evidence="3" type="ORF">HPLM_LOCUS19886</name>
</gene>
<feature type="transmembrane region" description="Helical" evidence="2">
    <location>
        <begin position="67"/>
        <end position="86"/>
    </location>
</feature>
<name>A0A0N4X6A2_HAEPC</name>
<keyword evidence="2" id="KW-1133">Transmembrane helix</keyword>
<keyword evidence="2" id="KW-0472">Membrane</keyword>
<evidence type="ECO:0000313" key="4">
    <source>
        <dbReference type="Proteomes" id="UP000268014"/>
    </source>
</evidence>
<dbReference type="GO" id="GO:0016020">
    <property type="term" value="C:membrane"/>
    <property type="evidence" value="ECO:0007669"/>
    <property type="project" value="InterPro"/>
</dbReference>
<dbReference type="PANTHER" id="PTHR23128">
    <property type="entry name" value="SERPENTINE RECEPTOR, CLASS E (EPSILON)-RELATED"/>
    <property type="match status" value="1"/>
</dbReference>
<dbReference type="WBParaSite" id="HPLM_0001989401-mRNA-1">
    <property type="protein sequence ID" value="HPLM_0001989401-mRNA-1"/>
    <property type="gene ID" value="HPLM_0001989401"/>
</dbReference>
<dbReference type="OrthoDB" id="5874078at2759"/>
<reference evidence="5" key="1">
    <citation type="submission" date="2017-02" db="UniProtKB">
        <authorList>
            <consortium name="WormBaseParasite"/>
        </authorList>
    </citation>
    <scope>IDENTIFICATION</scope>
</reference>
<dbReference type="AlphaFoldDB" id="A0A0N4X6A2"/>
<protein>
    <submittedName>
        <fullName evidence="5">Transmembrane protein</fullName>
    </submittedName>
</protein>
<dbReference type="OMA" id="KKSRPWV"/>
<evidence type="ECO:0000313" key="5">
    <source>
        <dbReference type="WBParaSite" id="HPLM_0001989401-mRNA-1"/>
    </source>
</evidence>
<feature type="transmembrane region" description="Helical" evidence="2">
    <location>
        <begin position="156"/>
        <end position="180"/>
    </location>
</feature>